<evidence type="ECO:0000313" key="3">
    <source>
        <dbReference type="Proteomes" id="UP000824055"/>
    </source>
</evidence>
<keyword evidence="1" id="KW-0732">Signal</keyword>
<reference evidence="2" key="1">
    <citation type="journal article" date="2021" name="PeerJ">
        <title>Extensive microbial diversity within the chicken gut microbiome revealed by metagenomics and culture.</title>
        <authorList>
            <person name="Gilroy R."/>
            <person name="Ravi A."/>
            <person name="Getino M."/>
            <person name="Pursley I."/>
            <person name="Horton D.L."/>
            <person name="Alikhan N.F."/>
            <person name="Baker D."/>
            <person name="Gharbi K."/>
            <person name="Hall N."/>
            <person name="Watson M."/>
            <person name="Adriaenssens E.M."/>
            <person name="Foster-Nyarko E."/>
            <person name="Jarju S."/>
            <person name="Secka A."/>
            <person name="Antonio M."/>
            <person name="Oren A."/>
            <person name="Chaudhuri R.R."/>
            <person name="La Ragione R."/>
            <person name="Hildebrand F."/>
            <person name="Pallen M.J."/>
        </authorList>
    </citation>
    <scope>NUCLEOTIDE SEQUENCE</scope>
    <source>
        <strain evidence="2">ChiHecec3B27-8219</strain>
    </source>
</reference>
<feature type="chain" id="PRO_5038910307" description="Outer membrane protein" evidence="1">
    <location>
        <begin position="20"/>
        <end position="431"/>
    </location>
</feature>
<gene>
    <name evidence="2" type="ORF">H9966_07630</name>
</gene>
<feature type="signal peptide" evidence="1">
    <location>
        <begin position="1"/>
        <end position="19"/>
    </location>
</feature>
<comment type="caution">
    <text evidence="2">The sequence shown here is derived from an EMBL/GenBank/DDBJ whole genome shotgun (WGS) entry which is preliminary data.</text>
</comment>
<dbReference type="Proteomes" id="UP000824055">
    <property type="component" value="Unassembled WGS sequence"/>
</dbReference>
<evidence type="ECO:0008006" key="4">
    <source>
        <dbReference type="Google" id="ProtNLM"/>
    </source>
</evidence>
<dbReference type="AlphaFoldDB" id="A0A9D2FZW2"/>
<organism evidence="2 3">
    <name type="scientific">Candidatus Prevotella avicola</name>
    <dbReference type="NCBI Taxonomy" id="2838738"/>
    <lineage>
        <taxon>Bacteria</taxon>
        <taxon>Pseudomonadati</taxon>
        <taxon>Bacteroidota</taxon>
        <taxon>Bacteroidia</taxon>
        <taxon>Bacteroidales</taxon>
        <taxon>Prevotellaceae</taxon>
        <taxon>Prevotella</taxon>
    </lineage>
</organism>
<protein>
    <recommendedName>
        <fullName evidence="4">Outer membrane protein</fullName>
    </recommendedName>
</protein>
<dbReference type="EMBL" id="DXBE01000055">
    <property type="protein sequence ID" value="HIZ69731.1"/>
    <property type="molecule type" value="Genomic_DNA"/>
</dbReference>
<proteinExistence type="predicted"/>
<reference evidence="2" key="2">
    <citation type="submission" date="2021-04" db="EMBL/GenBank/DDBJ databases">
        <authorList>
            <person name="Gilroy R."/>
        </authorList>
    </citation>
    <scope>NUCLEOTIDE SEQUENCE</scope>
    <source>
        <strain evidence="2">ChiHecec3B27-8219</strain>
    </source>
</reference>
<evidence type="ECO:0000256" key="1">
    <source>
        <dbReference type="SAM" id="SignalP"/>
    </source>
</evidence>
<dbReference type="Gene3D" id="2.40.160.60">
    <property type="entry name" value="Outer membrane protein transport protein (OMPP1/FadL/TodX)"/>
    <property type="match status" value="1"/>
</dbReference>
<evidence type="ECO:0000313" key="2">
    <source>
        <dbReference type="EMBL" id="HIZ69731.1"/>
    </source>
</evidence>
<name>A0A9D2FZW2_9BACT</name>
<sequence length="431" mass="47961">MKRTFLLPVLLGIAILTHAQSGTNSPYSQYGLGILSDQSSGFNRGMNGVGLGFHEHNQVNYLNPASYSAIDSLSFIFDAGISGQITNFNERGSKVNAQNANFEYAVAAFRAAKHVGVSFGIIPFTNVGYNYSYTSEVGENMPNVTCTNSFTGEGGFHQVYVGAGWEPFKGFAFGANISYLWGDYTRTLTNAYSDAYINTLSRVYSGEARSYKLDFGLQYTHKIFKNNWLTLGVTYSPGHSLGGDAVMDMYSSNSQTGVSDTTTFTIAKALEIPTMIGAGLMWNYNNQLKVGLDYTLQQWGSIDYPLFRENGGESSYTLHSGVYQDRHKLNLGAQFLPGENHRNFFRRISYRVGVSYATPYYKVNGIDGPKEISVSAGFGIPIINRYNNRSILNISGQWVRSSAKDLIKENTFRINIGFTFNERWFSKWKVE</sequence>
<accession>A0A9D2FZW2</accession>
<dbReference type="SUPFAM" id="SSF56935">
    <property type="entry name" value="Porins"/>
    <property type="match status" value="1"/>
</dbReference>